<dbReference type="InterPro" id="IPR001466">
    <property type="entry name" value="Beta-lactam-related"/>
</dbReference>
<dbReference type="PANTHER" id="PTHR46825:SF9">
    <property type="entry name" value="BETA-LACTAMASE-RELATED DOMAIN-CONTAINING PROTEIN"/>
    <property type="match status" value="1"/>
</dbReference>
<dbReference type="AlphaFoldDB" id="A0A1M5NN38"/>
<evidence type="ECO:0000313" key="2">
    <source>
        <dbReference type="EMBL" id="SHG90599.1"/>
    </source>
</evidence>
<keyword evidence="3" id="KW-1185">Reference proteome</keyword>
<name>A0A1M5NN38_9FLAO</name>
<proteinExistence type="predicted"/>
<protein>
    <submittedName>
        <fullName evidence="2">CubicO group peptidase, beta-lactamase class C family</fullName>
    </submittedName>
</protein>
<dbReference type="PANTHER" id="PTHR46825">
    <property type="entry name" value="D-ALANYL-D-ALANINE-CARBOXYPEPTIDASE/ENDOPEPTIDASE AMPH"/>
    <property type="match status" value="1"/>
</dbReference>
<evidence type="ECO:0000313" key="3">
    <source>
        <dbReference type="Proteomes" id="UP000184532"/>
    </source>
</evidence>
<dbReference type="OrthoDB" id="9793489at2"/>
<gene>
    <name evidence="2" type="ORF">SAMN04488116_2875</name>
</gene>
<feature type="domain" description="Beta-lactamase-related" evidence="1">
    <location>
        <begin position="56"/>
        <end position="362"/>
    </location>
</feature>
<accession>A0A1M5NN38</accession>
<dbReference type="SUPFAM" id="SSF56601">
    <property type="entry name" value="beta-lactamase/transpeptidase-like"/>
    <property type="match status" value="1"/>
</dbReference>
<reference evidence="3" key="1">
    <citation type="submission" date="2016-11" db="EMBL/GenBank/DDBJ databases">
        <authorList>
            <person name="Varghese N."/>
            <person name="Submissions S."/>
        </authorList>
    </citation>
    <scope>NUCLEOTIDE SEQUENCE [LARGE SCALE GENOMIC DNA]</scope>
    <source>
        <strain evidence="3">DSM 22638</strain>
    </source>
</reference>
<organism evidence="2 3">
    <name type="scientific">Flagellimonas flava</name>
    <dbReference type="NCBI Taxonomy" id="570519"/>
    <lineage>
        <taxon>Bacteria</taxon>
        <taxon>Pseudomonadati</taxon>
        <taxon>Bacteroidota</taxon>
        <taxon>Flavobacteriia</taxon>
        <taxon>Flavobacteriales</taxon>
        <taxon>Flavobacteriaceae</taxon>
        <taxon>Flagellimonas</taxon>
    </lineage>
</organism>
<dbReference type="STRING" id="570519.SAMN04488116_2875"/>
<dbReference type="InterPro" id="IPR050491">
    <property type="entry name" value="AmpC-like"/>
</dbReference>
<dbReference type="Pfam" id="PF00144">
    <property type="entry name" value="Beta-lactamase"/>
    <property type="match status" value="1"/>
</dbReference>
<dbReference type="Proteomes" id="UP000184532">
    <property type="component" value="Unassembled WGS sequence"/>
</dbReference>
<dbReference type="RefSeq" id="WP_073180849.1">
    <property type="nucleotide sequence ID" value="NZ_FQWL01000005.1"/>
</dbReference>
<dbReference type="EMBL" id="FQWL01000005">
    <property type="protein sequence ID" value="SHG90599.1"/>
    <property type="molecule type" value="Genomic_DNA"/>
</dbReference>
<dbReference type="Gene3D" id="3.40.710.10">
    <property type="entry name" value="DD-peptidase/beta-lactamase superfamily"/>
    <property type="match status" value="1"/>
</dbReference>
<sequence>MNYNSLLHRYNIPQRLLWVFFLVGTIYNCKKSTKNQLPVDLVLERTQLTKICDSIYEAYSLPGLAIAIRYGEDEFVFSKGIADQHMNLPVTDSTLFYMGSFSEVPMTMAMLELEEAGLVDLDIPFRKYIPYLDKEFDGVQPTIHHLLTHTSGIEDTNPTWDDTKYDTDELEMTSKSIAGLPLLFEPGSKRTWCGYGFDILADIMQKTTGEKFEHLLDSLVLEPMDIQDATFEIRKVDIAKLAKPQVKKNYLAHTYKNGDFYPYARENAGSHGFHSSLSNMLKLFTILIDQANNIFQFEYKELFKRQYQTSNDTYTAYGWQVLKVSDSCLFEHSWRQGGFSGSVLIEPENSFAMVIITNTVSEFVPATYTYNFWKNVIHHKKIEIKPPYQIAMGKQLSEGKTLEKVLKGYELEYKNKESGYSTPPEILAEFYSNLVMEEKIDLAEELKDYLQTKHPEVYNLVEPIPVD</sequence>
<evidence type="ECO:0000259" key="1">
    <source>
        <dbReference type="Pfam" id="PF00144"/>
    </source>
</evidence>
<dbReference type="InterPro" id="IPR012338">
    <property type="entry name" value="Beta-lactam/transpept-like"/>
</dbReference>